<feature type="region of interest" description="Disordered" evidence="1">
    <location>
        <begin position="55"/>
        <end position="88"/>
    </location>
</feature>
<dbReference type="EMBL" id="LGRX02014867">
    <property type="protein sequence ID" value="KAK3264005.1"/>
    <property type="molecule type" value="Genomic_DNA"/>
</dbReference>
<gene>
    <name evidence="2" type="ORF">CYMTET_27227</name>
</gene>
<evidence type="ECO:0000313" key="2">
    <source>
        <dbReference type="EMBL" id="KAK3264005.1"/>
    </source>
</evidence>
<dbReference type="AlphaFoldDB" id="A0AAE0KXF4"/>
<accession>A0AAE0KXF4</accession>
<evidence type="ECO:0000256" key="1">
    <source>
        <dbReference type="SAM" id="MobiDB-lite"/>
    </source>
</evidence>
<sequence>MHCPKTRMKDTLTIFRQRIVPHHPALKATLFPGVRGRRPHPRLYPHPHPHRLRPYLHPHPHLPSTAPAITAPSVTSTSPPPPPPSPPPPVIRHAIETNGLEDFARLPFISGLLVVTLWMEKALWQPANPHYLLDMYSPGVNPAYVDSGHGAFGTRWAELYVDGEARAGEEAADEMRGVVDEEGGAEV</sequence>
<feature type="compositionally biased region" description="Low complexity" evidence="1">
    <location>
        <begin position="62"/>
        <end position="77"/>
    </location>
</feature>
<dbReference type="Proteomes" id="UP001190700">
    <property type="component" value="Unassembled WGS sequence"/>
</dbReference>
<protein>
    <submittedName>
        <fullName evidence="2">Uncharacterized protein</fullName>
    </submittedName>
</protein>
<name>A0AAE0KXF4_9CHLO</name>
<feature type="compositionally biased region" description="Pro residues" evidence="1">
    <location>
        <begin position="78"/>
        <end position="88"/>
    </location>
</feature>
<organism evidence="2 3">
    <name type="scientific">Cymbomonas tetramitiformis</name>
    <dbReference type="NCBI Taxonomy" id="36881"/>
    <lineage>
        <taxon>Eukaryota</taxon>
        <taxon>Viridiplantae</taxon>
        <taxon>Chlorophyta</taxon>
        <taxon>Pyramimonadophyceae</taxon>
        <taxon>Pyramimonadales</taxon>
        <taxon>Pyramimonadaceae</taxon>
        <taxon>Cymbomonas</taxon>
    </lineage>
</organism>
<proteinExistence type="predicted"/>
<comment type="caution">
    <text evidence="2">The sequence shown here is derived from an EMBL/GenBank/DDBJ whole genome shotgun (WGS) entry which is preliminary data.</text>
</comment>
<reference evidence="2 3" key="1">
    <citation type="journal article" date="2015" name="Genome Biol. Evol.">
        <title>Comparative Genomics of a Bacterivorous Green Alga Reveals Evolutionary Causalities and Consequences of Phago-Mixotrophic Mode of Nutrition.</title>
        <authorList>
            <person name="Burns J.A."/>
            <person name="Paasch A."/>
            <person name="Narechania A."/>
            <person name="Kim E."/>
        </authorList>
    </citation>
    <scope>NUCLEOTIDE SEQUENCE [LARGE SCALE GENOMIC DNA]</scope>
    <source>
        <strain evidence="2 3">PLY_AMNH</strain>
    </source>
</reference>
<keyword evidence="3" id="KW-1185">Reference proteome</keyword>
<evidence type="ECO:0000313" key="3">
    <source>
        <dbReference type="Proteomes" id="UP001190700"/>
    </source>
</evidence>